<dbReference type="EMBL" id="JACCBH010000001">
    <property type="protein sequence ID" value="NYD55200.1"/>
    <property type="molecule type" value="Genomic_DNA"/>
</dbReference>
<evidence type="ECO:0008006" key="3">
    <source>
        <dbReference type="Google" id="ProtNLM"/>
    </source>
</evidence>
<proteinExistence type="predicted"/>
<evidence type="ECO:0000313" key="2">
    <source>
        <dbReference type="Proteomes" id="UP000552045"/>
    </source>
</evidence>
<accession>A0A7Y9EWE8</accession>
<organism evidence="1 2">
    <name type="scientific">Microbacterium pseudoresistens</name>
    <dbReference type="NCBI Taxonomy" id="640634"/>
    <lineage>
        <taxon>Bacteria</taxon>
        <taxon>Bacillati</taxon>
        <taxon>Actinomycetota</taxon>
        <taxon>Actinomycetes</taxon>
        <taxon>Micrococcales</taxon>
        <taxon>Microbacteriaceae</taxon>
        <taxon>Microbacterium</taxon>
    </lineage>
</organism>
<gene>
    <name evidence="1" type="ORF">BKA02_002255</name>
</gene>
<dbReference type="AlphaFoldDB" id="A0A7Y9EWE8"/>
<keyword evidence="2" id="KW-1185">Reference proteome</keyword>
<dbReference type="Proteomes" id="UP000552045">
    <property type="component" value="Unassembled WGS sequence"/>
</dbReference>
<sequence>MTVMRRVLPWAVGAALLVLAWLAVAIAPTDAQTEQPFRTTMPLGEQVSTRSLAGTLIDVRLTDRLLFGRWTAEGTWLVLDLELEATTAPESLRWAELERPGGEKYRATERIDSLLDEPLSAGIPQRGVLVFELPESARGEHVRVDLGAMLADTRADGLLSVEVDLAELDAMPELRLDDEGRS</sequence>
<evidence type="ECO:0000313" key="1">
    <source>
        <dbReference type="EMBL" id="NYD55200.1"/>
    </source>
</evidence>
<comment type="caution">
    <text evidence="1">The sequence shown here is derived from an EMBL/GenBank/DDBJ whole genome shotgun (WGS) entry which is preliminary data.</text>
</comment>
<reference evidence="1 2" key="1">
    <citation type="submission" date="2020-07" db="EMBL/GenBank/DDBJ databases">
        <title>Sequencing the genomes of 1000 actinobacteria strains.</title>
        <authorList>
            <person name="Klenk H.-P."/>
        </authorList>
    </citation>
    <scope>NUCLEOTIDE SEQUENCE [LARGE SCALE GENOMIC DNA]</scope>
    <source>
        <strain evidence="1 2">DSM 22185</strain>
    </source>
</reference>
<dbReference type="RefSeq" id="WP_179434117.1">
    <property type="nucleotide sequence ID" value="NZ_BAABLC010000002.1"/>
</dbReference>
<protein>
    <recommendedName>
        <fullName evidence="3">DUF4352 domain-containing protein</fullName>
    </recommendedName>
</protein>
<name>A0A7Y9EWE8_9MICO</name>